<evidence type="ECO:0000313" key="3">
    <source>
        <dbReference type="EMBL" id="KJW13584.1"/>
    </source>
</evidence>
<name>A0A0F3RVF6_9LACO</name>
<protein>
    <submittedName>
        <fullName evidence="3">Uncharacterized protein</fullName>
    </submittedName>
</protein>
<dbReference type="STRING" id="216463.VC81_03740"/>
<accession>A0A0F3RVF6</accession>
<dbReference type="AlphaFoldDB" id="A0A0F3RVF6"/>
<dbReference type="Proteomes" id="UP000033491">
    <property type="component" value="Unassembled WGS sequence"/>
</dbReference>
<comment type="caution">
    <text evidence="3">The sequence shown here is derived from an EMBL/GenBank/DDBJ whole genome shotgun (WGS) entry which is preliminary data.</text>
</comment>
<feature type="compositionally biased region" description="Polar residues" evidence="1">
    <location>
        <begin position="42"/>
        <end position="51"/>
    </location>
</feature>
<sequence>MNNEVNDALTQTTAPAAGVPTGSPVADASGQTAPTGDATPVVPTTSGTQGDTHPEVMDDLPSISRGKDEEIKVDDDFNLDYVLKNGKKLRISVVKPDLEVSTKLSDNQVRINETDSGERYLMVNNLGVYKMIMTSIIRVVMVNGGPIHATNFQNLSKIGMTKAELDDVMSIIVTFYLKN</sequence>
<gene>
    <name evidence="3" type="ORF">VC81_03740</name>
    <name evidence="2" type="ORF">VC81_06375</name>
</gene>
<feature type="compositionally biased region" description="Polar residues" evidence="1">
    <location>
        <begin position="1"/>
        <end position="14"/>
    </location>
</feature>
<dbReference type="PATRIC" id="fig|216463.3.peg.2582"/>
<proteinExistence type="predicted"/>
<evidence type="ECO:0000256" key="1">
    <source>
        <dbReference type="SAM" id="MobiDB-lite"/>
    </source>
</evidence>
<dbReference type="EMBL" id="JZCR01000014">
    <property type="protein sequence ID" value="KJW12870.1"/>
    <property type="molecule type" value="Genomic_DNA"/>
</dbReference>
<evidence type="ECO:0000313" key="4">
    <source>
        <dbReference type="Proteomes" id="UP000033491"/>
    </source>
</evidence>
<evidence type="ECO:0000313" key="2">
    <source>
        <dbReference type="EMBL" id="KJW12870.1"/>
    </source>
</evidence>
<feature type="region of interest" description="Disordered" evidence="1">
    <location>
        <begin position="1"/>
        <end position="67"/>
    </location>
</feature>
<reference evidence="3 4" key="1">
    <citation type="submission" date="2015-03" db="EMBL/GenBank/DDBJ databases">
        <authorList>
            <person name="Zheng J."/>
            <person name="Ganezle M."/>
        </authorList>
    </citation>
    <scope>NUCLEOTIDE SEQUENCE [LARGE SCALE GENOMIC DNA]</scope>
    <source>
        <strain evidence="3 4">LP38</strain>
    </source>
</reference>
<organism evidence="3 4">
    <name type="scientific">Levilactobacillus spicheri</name>
    <dbReference type="NCBI Taxonomy" id="216463"/>
    <lineage>
        <taxon>Bacteria</taxon>
        <taxon>Bacillati</taxon>
        <taxon>Bacillota</taxon>
        <taxon>Bacilli</taxon>
        <taxon>Lactobacillales</taxon>
        <taxon>Lactobacillaceae</taxon>
        <taxon>Levilactobacillus</taxon>
    </lineage>
</organism>
<dbReference type="OrthoDB" id="2304238at2"/>
<dbReference type="RefSeq" id="WP_045806806.1">
    <property type="nucleotide sequence ID" value="NZ_JZCR01000006.1"/>
</dbReference>
<dbReference type="EMBL" id="JZCR01000006">
    <property type="protein sequence ID" value="KJW13584.1"/>
    <property type="molecule type" value="Genomic_DNA"/>
</dbReference>